<proteinExistence type="inferred from homology"/>
<dbReference type="GO" id="GO:0003735">
    <property type="term" value="F:structural constituent of ribosome"/>
    <property type="evidence" value="ECO:0007669"/>
    <property type="project" value="InterPro"/>
</dbReference>
<name>A0AAV7EKS5_ARIFI</name>
<keyword evidence="6" id="KW-1185">Reference proteome</keyword>
<dbReference type="InterPro" id="IPR035987">
    <property type="entry name" value="Ribosomal_uS8_sf"/>
</dbReference>
<keyword evidence="3 4" id="KW-0687">Ribonucleoprotein</keyword>
<evidence type="ECO:0000256" key="2">
    <source>
        <dbReference type="ARBA" id="ARBA00022980"/>
    </source>
</evidence>
<evidence type="ECO:0000256" key="4">
    <source>
        <dbReference type="RuleBase" id="RU003660"/>
    </source>
</evidence>
<evidence type="ECO:0000313" key="5">
    <source>
        <dbReference type="EMBL" id="KAG9449239.1"/>
    </source>
</evidence>
<dbReference type="AlphaFoldDB" id="A0AAV7EKS5"/>
<dbReference type="GO" id="GO:1990904">
    <property type="term" value="C:ribonucleoprotein complex"/>
    <property type="evidence" value="ECO:0007669"/>
    <property type="project" value="UniProtKB-KW"/>
</dbReference>
<dbReference type="Pfam" id="PF00410">
    <property type="entry name" value="Ribosomal_S8"/>
    <property type="match status" value="1"/>
</dbReference>
<dbReference type="SUPFAM" id="SSF56047">
    <property type="entry name" value="Ribosomal protein S8"/>
    <property type="match status" value="1"/>
</dbReference>
<dbReference type="PANTHER" id="PTHR11758">
    <property type="entry name" value="40S RIBOSOMAL PROTEIN S15A"/>
    <property type="match status" value="1"/>
</dbReference>
<dbReference type="Gene3D" id="3.30.1370.30">
    <property type="match status" value="1"/>
</dbReference>
<evidence type="ECO:0008006" key="7">
    <source>
        <dbReference type="Google" id="ProtNLM"/>
    </source>
</evidence>
<dbReference type="Proteomes" id="UP000825729">
    <property type="component" value="Unassembled WGS sequence"/>
</dbReference>
<comment type="similarity">
    <text evidence="1 4">Belongs to the universal ribosomal protein uS8 family.</text>
</comment>
<dbReference type="GO" id="GO:0005840">
    <property type="term" value="C:ribosome"/>
    <property type="evidence" value="ECO:0007669"/>
    <property type="project" value="UniProtKB-KW"/>
</dbReference>
<evidence type="ECO:0000313" key="6">
    <source>
        <dbReference type="Proteomes" id="UP000825729"/>
    </source>
</evidence>
<evidence type="ECO:0000256" key="3">
    <source>
        <dbReference type="ARBA" id="ARBA00023274"/>
    </source>
</evidence>
<keyword evidence="2 4" id="KW-0689">Ribosomal protein</keyword>
<reference evidence="5 6" key="1">
    <citation type="submission" date="2021-07" db="EMBL/GenBank/DDBJ databases">
        <title>The Aristolochia fimbriata genome: insights into angiosperm evolution, floral development and chemical biosynthesis.</title>
        <authorList>
            <person name="Jiao Y."/>
        </authorList>
    </citation>
    <scope>NUCLEOTIDE SEQUENCE [LARGE SCALE GENOMIC DNA]</scope>
    <source>
        <strain evidence="5">IBCAS-2021</strain>
        <tissue evidence="5">Leaf</tissue>
    </source>
</reference>
<accession>A0AAV7EKS5</accession>
<organism evidence="5 6">
    <name type="scientific">Aristolochia fimbriata</name>
    <name type="common">White veined hardy Dutchman's pipe vine</name>
    <dbReference type="NCBI Taxonomy" id="158543"/>
    <lineage>
        <taxon>Eukaryota</taxon>
        <taxon>Viridiplantae</taxon>
        <taxon>Streptophyta</taxon>
        <taxon>Embryophyta</taxon>
        <taxon>Tracheophyta</taxon>
        <taxon>Spermatophyta</taxon>
        <taxon>Magnoliopsida</taxon>
        <taxon>Magnoliidae</taxon>
        <taxon>Piperales</taxon>
        <taxon>Aristolochiaceae</taxon>
        <taxon>Aristolochia</taxon>
    </lineage>
</organism>
<dbReference type="InterPro" id="IPR000630">
    <property type="entry name" value="Ribosomal_uS8"/>
</dbReference>
<comment type="caution">
    <text evidence="5">The sequence shown here is derived from an EMBL/GenBank/DDBJ whole genome shotgun (WGS) entry which is preliminary data.</text>
</comment>
<sequence>MGRRILNDALRTIVNAERRGKATANLQPISNVMSAFLVIMKHRGYIKDYQANTIEEYVQRALPTRQWGYVVISTPNGVLDREEAIRQNLIHLIAVACLFQLAAFVGQVESSFRRNNQNTENK</sequence>
<protein>
    <recommendedName>
        <fullName evidence="7">30S ribosomal protein S8, chloroplastic</fullName>
    </recommendedName>
</protein>
<dbReference type="EMBL" id="JAINDJ010000004">
    <property type="protein sequence ID" value="KAG9449239.1"/>
    <property type="molecule type" value="Genomic_DNA"/>
</dbReference>
<dbReference type="PROSITE" id="PS00053">
    <property type="entry name" value="RIBOSOMAL_S8"/>
    <property type="match status" value="1"/>
</dbReference>
<evidence type="ECO:0000256" key="1">
    <source>
        <dbReference type="ARBA" id="ARBA00006471"/>
    </source>
</evidence>
<dbReference type="InterPro" id="IPR047863">
    <property type="entry name" value="Ribosomal_uS8_CS"/>
</dbReference>
<dbReference type="GO" id="GO:0006412">
    <property type="term" value="P:translation"/>
    <property type="evidence" value="ECO:0007669"/>
    <property type="project" value="InterPro"/>
</dbReference>
<gene>
    <name evidence="5" type="ORF">H6P81_009204</name>
</gene>